<dbReference type="SUPFAM" id="SSF53613">
    <property type="entry name" value="Ribokinase-like"/>
    <property type="match status" value="1"/>
</dbReference>
<reference evidence="12 13" key="1">
    <citation type="submission" date="2016-11" db="EMBL/GenBank/DDBJ databases">
        <authorList>
            <person name="Jaros S."/>
            <person name="Januszkiewicz K."/>
            <person name="Wedrychowicz H."/>
        </authorList>
    </citation>
    <scope>NUCLEOTIDE SEQUENCE [LARGE SCALE GENOMIC DNA]</scope>
    <source>
        <strain evidence="12 13">DSM 9705</strain>
    </source>
</reference>
<evidence type="ECO:0000256" key="4">
    <source>
        <dbReference type="ARBA" id="ARBA00022679"/>
    </source>
</evidence>
<evidence type="ECO:0000256" key="10">
    <source>
        <dbReference type="ARBA" id="ARBA00022977"/>
    </source>
</evidence>
<keyword evidence="7 11" id="KW-0418">Kinase</keyword>
<dbReference type="EMBL" id="FQXS01000019">
    <property type="protein sequence ID" value="SHH98220.1"/>
    <property type="molecule type" value="Genomic_DNA"/>
</dbReference>
<dbReference type="PRINTS" id="PR01099">
    <property type="entry name" value="HYETHTZKNASE"/>
</dbReference>
<feature type="binding site" evidence="11">
    <location>
        <position position="46"/>
    </location>
    <ligand>
        <name>substrate</name>
    </ligand>
</feature>
<dbReference type="Gene3D" id="3.40.1190.20">
    <property type="match status" value="1"/>
</dbReference>
<comment type="pathway">
    <text evidence="3 11">Cofactor biosynthesis; thiamine diphosphate biosynthesis; 4-methyl-5-(2-phosphoethyl)-thiazole from 5-(2-hydroxyethyl)-4-methylthiazole: step 1/1.</text>
</comment>
<dbReference type="Proteomes" id="UP000184139">
    <property type="component" value="Unassembled WGS sequence"/>
</dbReference>
<evidence type="ECO:0000256" key="7">
    <source>
        <dbReference type="ARBA" id="ARBA00022777"/>
    </source>
</evidence>
<evidence type="ECO:0000256" key="2">
    <source>
        <dbReference type="ARBA" id="ARBA00001946"/>
    </source>
</evidence>
<comment type="catalytic activity">
    <reaction evidence="1 11">
        <text>5-(2-hydroxyethyl)-4-methylthiazole + ATP = 4-methyl-5-(2-phosphooxyethyl)-thiazole + ADP + H(+)</text>
        <dbReference type="Rhea" id="RHEA:24212"/>
        <dbReference type="ChEBI" id="CHEBI:15378"/>
        <dbReference type="ChEBI" id="CHEBI:17957"/>
        <dbReference type="ChEBI" id="CHEBI:30616"/>
        <dbReference type="ChEBI" id="CHEBI:58296"/>
        <dbReference type="ChEBI" id="CHEBI:456216"/>
        <dbReference type="EC" id="2.7.1.50"/>
    </reaction>
</comment>
<keyword evidence="9 11" id="KW-0460">Magnesium</keyword>
<keyword evidence="13" id="KW-1185">Reference proteome</keyword>
<dbReference type="GO" id="GO:0009228">
    <property type="term" value="P:thiamine biosynthetic process"/>
    <property type="evidence" value="ECO:0007669"/>
    <property type="project" value="UniProtKB-KW"/>
</dbReference>
<evidence type="ECO:0000256" key="9">
    <source>
        <dbReference type="ARBA" id="ARBA00022842"/>
    </source>
</evidence>
<evidence type="ECO:0000256" key="6">
    <source>
        <dbReference type="ARBA" id="ARBA00022741"/>
    </source>
</evidence>
<dbReference type="RefSeq" id="WP_073377413.1">
    <property type="nucleotide sequence ID" value="NZ_FQXS01000019.1"/>
</dbReference>
<dbReference type="AlphaFoldDB" id="A0A1M5XEG3"/>
<keyword evidence="5 11" id="KW-0479">Metal-binding</keyword>
<feature type="binding site" evidence="11">
    <location>
        <position position="195"/>
    </location>
    <ligand>
        <name>substrate</name>
    </ligand>
</feature>
<feature type="binding site" evidence="11">
    <location>
        <position position="168"/>
    </location>
    <ligand>
        <name>ATP</name>
        <dbReference type="ChEBI" id="CHEBI:30616"/>
    </ligand>
</feature>
<organism evidence="12 13">
    <name type="scientific">Desulfofustis glycolicus DSM 9705</name>
    <dbReference type="NCBI Taxonomy" id="1121409"/>
    <lineage>
        <taxon>Bacteria</taxon>
        <taxon>Pseudomonadati</taxon>
        <taxon>Thermodesulfobacteriota</taxon>
        <taxon>Desulfobulbia</taxon>
        <taxon>Desulfobulbales</taxon>
        <taxon>Desulfocapsaceae</taxon>
        <taxon>Desulfofustis</taxon>
    </lineage>
</organism>
<dbReference type="GO" id="GO:0009229">
    <property type="term" value="P:thiamine diphosphate biosynthetic process"/>
    <property type="evidence" value="ECO:0007669"/>
    <property type="project" value="UniProtKB-UniRule"/>
</dbReference>
<sequence length="268" mass="27501">MNFSEQAAENLRRIQENKPLIHNITNFVVMNYTANVLLAAGASPVMAHAENEVEEMVGFAGALVLNIGTLSDAWLASMITAGKEATRRGTPIVLDPVGSGATRLRTDAAKAILAQTRVRIVRGNASEILSLGDADAQTKGVDSAHGVDQAAAGAADLARSLDTTLAITGPIDLVTDGRRIIRVANGHPLMPFVTGTGCSASTLVGAFAAVDDDPVSAAATALAFFGLAGEKAGAASSGPGSFMIALLDALYLISPDELEAGCRISDES</sequence>
<keyword evidence="10 11" id="KW-0784">Thiamine biosynthesis</keyword>
<evidence type="ECO:0000256" key="3">
    <source>
        <dbReference type="ARBA" id="ARBA00004868"/>
    </source>
</evidence>
<proteinExistence type="inferred from homology"/>
<protein>
    <recommendedName>
        <fullName evidence="11">Hydroxyethylthiazole kinase</fullName>
        <ecNumber evidence="11">2.7.1.50</ecNumber>
    </recommendedName>
    <alternativeName>
        <fullName evidence="11">4-methyl-5-beta-hydroxyethylthiazole kinase</fullName>
        <shortName evidence="11">TH kinase</shortName>
        <shortName evidence="11">Thz kinase</shortName>
    </alternativeName>
</protein>
<name>A0A1M5XEG3_9BACT</name>
<dbReference type="PIRSF" id="PIRSF000513">
    <property type="entry name" value="Thz_kinase"/>
    <property type="match status" value="1"/>
</dbReference>
<dbReference type="STRING" id="1121409.SAMN02745124_03018"/>
<dbReference type="NCBIfam" id="TIGR00694">
    <property type="entry name" value="thiM"/>
    <property type="match status" value="1"/>
</dbReference>
<dbReference type="Pfam" id="PF02110">
    <property type="entry name" value="HK"/>
    <property type="match status" value="1"/>
</dbReference>
<evidence type="ECO:0000313" key="12">
    <source>
        <dbReference type="EMBL" id="SHH98220.1"/>
    </source>
</evidence>
<keyword evidence="8 11" id="KW-0067">ATP-binding</keyword>
<dbReference type="InterPro" id="IPR000417">
    <property type="entry name" value="Hyethyz_kinase"/>
</dbReference>
<comment type="function">
    <text evidence="11">Catalyzes the phosphorylation of the hydroxyl group of 4-methyl-5-beta-hydroxyethylthiazole (THZ).</text>
</comment>
<dbReference type="EC" id="2.7.1.50" evidence="11"/>
<feature type="binding site" evidence="11">
    <location>
        <position position="122"/>
    </location>
    <ligand>
        <name>ATP</name>
        <dbReference type="ChEBI" id="CHEBI:30616"/>
    </ligand>
</feature>
<keyword evidence="6 11" id="KW-0547">Nucleotide-binding</keyword>
<dbReference type="NCBIfam" id="NF006830">
    <property type="entry name" value="PRK09355.1"/>
    <property type="match status" value="1"/>
</dbReference>
<evidence type="ECO:0000256" key="11">
    <source>
        <dbReference type="HAMAP-Rule" id="MF_00228"/>
    </source>
</evidence>
<evidence type="ECO:0000256" key="1">
    <source>
        <dbReference type="ARBA" id="ARBA00001771"/>
    </source>
</evidence>
<accession>A0A1M5XEG3</accession>
<keyword evidence="4 11" id="KW-0808">Transferase</keyword>
<dbReference type="GO" id="GO:0004417">
    <property type="term" value="F:hydroxyethylthiazole kinase activity"/>
    <property type="evidence" value="ECO:0007669"/>
    <property type="project" value="UniProtKB-UniRule"/>
</dbReference>
<evidence type="ECO:0000256" key="8">
    <source>
        <dbReference type="ARBA" id="ARBA00022840"/>
    </source>
</evidence>
<dbReference type="HAMAP" id="MF_00228">
    <property type="entry name" value="Thz_kinase"/>
    <property type="match status" value="1"/>
</dbReference>
<dbReference type="GO" id="GO:0005524">
    <property type="term" value="F:ATP binding"/>
    <property type="evidence" value="ECO:0007669"/>
    <property type="project" value="UniProtKB-UniRule"/>
</dbReference>
<evidence type="ECO:0000313" key="13">
    <source>
        <dbReference type="Proteomes" id="UP000184139"/>
    </source>
</evidence>
<dbReference type="CDD" id="cd01170">
    <property type="entry name" value="THZ_kinase"/>
    <property type="match status" value="1"/>
</dbReference>
<comment type="similarity">
    <text evidence="11">Belongs to the Thz kinase family.</text>
</comment>
<dbReference type="GO" id="GO:0000287">
    <property type="term" value="F:magnesium ion binding"/>
    <property type="evidence" value="ECO:0007669"/>
    <property type="project" value="UniProtKB-UniRule"/>
</dbReference>
<dbReference type="InterPro" id="IPR029056">
    <property type="entry name" value="Ribokinase-like"/>
</dbReference>
<gene>
    <name evidence="11" type="primary">thiM</name>
    <name evidence="12" type="ORF">SAMN02745124_03018</name>
</gene>
<evidence type="ECO:0000256" key="5">
    <source>
        <dbReference type="ARBA" id="ARBA00022723"/>
    </source>
</evidence>
<comment type="cofactor">
    <cofactor evidence="2 11">
        <name>Mg(2+)</name>
        <dbReference type="ChEBI" id="CHEBI:18420"/>
    </cofactor>
</comment>
<dbReference type="OrthoDB" id="8909021at2"/>
<dbReference type="UniPathway" id="UPA00060">
    <property type="reaction ID" value="UER00139"/>
</dbReference>